<dbReference type="EMBL" id="LRGB01000814">
    <property type="protein sequence ID" value="KZS15870.1"/>
    <property type="molecule type" value="Genomic_DNA"/>
</dbReference>
<sequence>MRATMSTLWGVNIFVERTHTHTHTIDRARPPARTTQTTSSFCFPVFREEHTLAVYSPAGRRGAENMVALAGSFLFLLFVVDPICLSQFFVLQTVGQPLSRRQ</sequence>
<gene>
    <name evidence="2" type="ORF">APZ42_018490</name>
</gene>
<dbReference type="Proteomes" id="UP000076858">
    <property type="component" value="Unassembled WGS sequence"/>
</dbReference>
<keyword evidence="3" id="KW-1185">Reference proteome</keyword>
<organism evidence="2 3">
    <name type="scientific">Daphnia magna</name>
    <dbReference type="NCBI Taxonomy" id="35525"/>
    <lineage>
        <taxon>Eukaryota</taxon>
        <taxon>Metazoa</taxon>
        <taxon>Ecdysozoa</taxon>
        <taxon>Arthropoda</taxon>
        <taxon>Crustacea</taxon>
        <taxon>Branchiopoda</taxon>
        <taxon>Diplostraca</taxon>
        <taxon>Cladocera</taxon>
        <taxon>Anomopoda</taxon>
        <taxon>Daphniidae</taxon>
        <taxon>Daphnia</taxon>
    </lineage>
</organism>
<name>A0A164Z2I8_9CRUS</name>
<proteinExistence type="predicted"/>
<comment type="caution">
    <text evidence="2">The sequence shown here is derived from an EMBL/GenBank/DDBJ whole genome shotgun (WGS) entry which is preliminary data.</text>
</comment>
<evidence type="ECO:0000313" key="2">
    <source>
        <dbReference type="EMBL" id="KZS15870.1"/>
    </source>
</evidence>
<keyword evidence="1" id="KW-0472">Membrane</keyword>
<dbReference type="AlphaFoldDB" id="A0A164Z2I8"/>
<keyword evidence="1" id="KW-1133">Transmembrane helix</keyword>
<evidence type="ECO:0000313" key="3">
    <source>
        <dbReference type="Proteomes" id="UP000076858"/>
    </source>
</evidence>
<reference evidence="2 3" key="1">
    <citation type="submission" date="2016-03" db="EMBL/GenBank/DDBJ databases">
        <title>EvidentialGene: Evidence-directed Construction of Genes on Genomes.</title>
        <authorList>
            <person name="Gilbert D.G."/>
            <person name="Choi J.-H."/>
            <person name="Mockaitis K."/>
            <person name="Colbourne J."/>
            <person name="Pfrender M."/>
        </authorList>
    </citation>
    <scope>NUCLEOTIDE SEQUENCE [LARGE SCALE GENOMIC DNA]</scope>
    <source>
        <strain evidence="2 3">Xinb3</strain>
        <tissue evidence="2">Complete organism</tissue>
    </source>
</reference>
<keyword evidence="1" id="KW-0812">Transmembrane</keyword>
<evidence type="ECO:0000256" key="1">
    <source>
        <dbReference type="SAM" id="Phobius"/>
    </source>
</evidence>
<feature type="transmembrane region" description="Helical" evidence="1">
    <location>
        <begin position="66"/>
        <end position="91"/>
    </location>
</feature>
<protein>
    <submittedName>
        <fullName evidence="2">Uncharacterized protein</fullName>
    </submittedName>
</protein>
<accession>A0A164Z2I8</accession>